<evidence type="ECO:0000313" key="3">
    <source>
        <dbReference type="Proteomes" id="UP000011523"/>
    </source>
</evidence>
<protein>
    <recommendedName>
        <fullName evidence="4">DUF309 domain-containing protein</fullName>
    </recommendedName>
</protein>
<accession>M0DU37</accession>
<dbReference type="AlphaFoldDB" id="M0DU37"/>
<sequence>MTDRDAGSHDGRVRDDTNPASRPTAPAALTAGAALFNEGNFSAARDVWETTAESADEESGEDERLLRGLAATAAATRLAVDGDPEAVVRAETAVAALGGVSDPHGAALAPVREWGERLAADPEDADASRTPRIRVDGDAPRFDGLSLAAARVATPALARAGEPGDPEALAAAADLAEAERGTGRTRFAELLFAYLRTPDARPQVAARLADHVAIEERKRRDVDGLF</sequence>
<dbReference type="PATRIC" id="fig|1227485.3.peg.1541"/>
<feature type="compositionally biased region" description="Basic and acidic residues" evidence="1">
    <location>
        <begin position="1"/>
        <end position="17"/>
    </location>
</feature>
<evidence type="ECO:0008006" key="4">
    <source>
        <dbReference type="Google" id="ProtNLM"/>
    </source>
</evidence>
<comment type="caution">
    <text evidence="2">The sequence shown here is derived from an EMBL/GenBank/DDBJ whole genome shotgun (WGS) entry which is preliminary data.</text>
</comment>
<reference evidence="2 3" key="1">
    <citation type="journal article" date="2014" name="PLoS Genet.">
        <title>Phylogenetically driven sequencing of extremely halophilic archaea reveals strategies for static and dynamic osmo-response.</title>
        <authorList>
            <person name="Becker E.A."/>
            <person name="Seitzer P.M."/>
            <person name="Tritt A."/>
            <person name="Larsen D."/>
            <person name="Krusor M."/>
            <person name="Yao A.I."/>
            <person name="Wu D."/>
            <person name="Madern D."/>
            <person name="Eisen J.A."/>
            <person name="Darling A.E."/>
            <person name="Facciotti M.T."/>
        </authorList>
    </citation>
    <scope>NUCLEOTIDE SEQUENCE [LARGE SCALE GENOMIC DNA]</scope>
    <source>
        <strain evidence="2 3">DSM 14210</strain>
    </source>
</reference>
<dbReference type="Proteomes" id="UP000011523">
    <property type="component" value="Unassembled WGS sequence"/>
</dbReference>
<dbReference type="EMBL" id="AOJD01000045">
    <property type="protein sequence ID" value="ELZ37654.1"/>
    <property type="molecule type" value="Genomic_DNA"/>
</dbReference>
<dbReference type="OrthoDB" id="270022at2157"/>
<proteinExistence type="predicted"/>
<dbReference type="InterPro" id="IPR023203">
    <property type="entry name" value="TTHA0068_sf"/>
</dbReference>
<evidence type="ECO:0000256" key="1">
    <source>
        <dbReference type="SAM" id="MobiDB-lite"/>
    </source>
</evidence>
<evidence type="ECO:0000313" key="2">
    <source>
        <dbReference type="EMBL" id="ELZ37654.1"/>
    </source>
</evidence>
<feature type="region of interest" description="Disordered" evidence="1">
    <location>
        <begin position="1"/>
        <end position="26"/>
    </location>
</feature>
<dbReference type="SUPFAM" id="SSF140663">
    <property type="entry name" value="TTHA0068-like"/>
    <property type="match status" value="1"/>
</dbReference>
<name>M0DU37_9EURY</name>
<keyword evidence="3" id="KW-1185">Reference proteome</keyword>
<dbReference type="RefSeq" id="WP_006629276.1">
    <property type="nucleotide sequence ID" value="NZ_AOJD01000045.1"/>
</dbReference>
<dbReference type="Gene3D" id="1.10.3450.10">
    <property type="entry name" value="TTHA0068-like"/>
    <property type="match status" value="1"/>
</dbReference>
<gene>
    <name evidence="2" type="ORF">C472_07979</name>
</gene>
<organism evidence="2 3">
    <name type="scientific">Halorubrum tebenquichense DSM 14210</name>
    <dbReference type="NCBI Taxonomy" id="1227485"/>
    <lineage>
        <taxon>Archaea</taxon>
        <taxon>Methanobacteriati</taxon>
        <taxon>Methanobacteriota</taxon>
        <taxon>Stenosarchaea group</taxon>
        <taxon>Halobacteria</taxon>
        <taxon>Halobacteriales</taxon>
        <taxon>Haloferacaceae</taxon>
        <taxon>Halorubrum</taxon>
    </lineage>
</organism>